<dbReference type="GO" id="GO:0050897">
    <property type="term" value="F:cobalt ion binding"/>
    <property type="evidence" value="ECO:0007669"/>
    <property type="project" value="TreeGrafter"/>
</dbReference>
<evidence type="ECO:0000256" key="3">
    <source>
        <dbReference type="ARBA" id="ARBA00022448"/>
    </source>
</evidence>
<dbReference type="SUPFAM" id="SSF143865">
    <property type="entry name" value="CorA soluble domain-like"/>
    <property type="match status" value="1"/>
</dbReference>
<comment type="function">
    <text evidence="11">Mediates influx of magnesium ions. Alternates between open and closed states. Activated by low cytoplasmic Mg(2+) levels. Inactive when cytoplasmic Mg(2+) levels are high.</text>
</comment>
<dbReference type="AlphaFoldDB" id="A0A916XRW4"/>
<dbReference type="InterPro" id="IPR002523">
    <property type="entry name" value="MgTranspt_CorA/ZnTranspt_ZntB"/>
</dbReference>
<evidence type="ECO:0000256" key="7">
    <source>
        <dbReference type="ARBA" id="ARBA00022989"/>
    </source>
</evidence>
<gene>
    <name evidence="12 13" type="primary">corA</name>
    <name evidence="13" type="ORF">GCM10011396_46760</name>
</gene>
<dbReference type="InterPro" id="IPR004488">
    <property type="entry name" value="Mg/Co-transport_prot_CorA"/>
</dbReference>
<evidence type="ECO:0000256" key="1">
    <source>
        <dbReference type="ARBA" id="ARBA00004651"/>
    </source>
</evidence>
<dbReference type="CDD" id="cd12830">
    <property type="entry name" value="MtCorA-like"/>
    <property type="match status" value="1"/>
</dbReference>
<evidence type="ECO:0000256" key="8">
    <source>
        <dbReference type="ARBA" id="ARBA00023065"/>
    </source>
</evidence>
<keyword evidence="5 12" id="KW-0812">Transmembrane</keyword>
<feature type="transmembrane region" description="Helical" evidence="12">
    <location>
        <begin position="277"/>
        <end position="296"/>
    </location>
</feature>
<evidence type="ECO:0000256" key="9">
    <source>
        <dbReference type="ARBA" id="ARBA00023136"/>
    </source>
</evidence>
<dbReference type="PANTHER" id="PTHR46494">
    <property type="entry name" value="CORA FAMILY METAL ION TRANSPORTER (EUROFUNG)"/>
    <property type="match status" value="1"/>
</dbReference>
<dbReference type="Proteomes" id="UP000637423">
    <property type="component" value="Unassembled WGS sequence"/>
</dbReference>
<keyword evidence="4 12" id="KW-1003">Cell membrane</keyword>
<keyword evidence="6 12" id="KW-0460">Magnesium</keyword>
<dbReference type="PANTHER" id="PTHR46494:SF1">
    <property type="entry name" value="CORA FAMILY METAL ION TRANSPORTER (EUROFUNG)"/>
    <property type="match status" value="1"/>
</dbReference>
<evidence type="ECO:0000256" key="4">
    <source>
        <dbReference type="ARBA" id="ARBA00022475"/>
    </source>
</evidence>
<sequence>MGFFGNNGLETLIMLINCVTYQEGRKLSDIPIEQISNYVEKKDCFVWVALRDASEGELRQMKHEFNLHELAVEDAQHGHQRPKIEEYGDSLFAVIHTVELVDGEVSIGELNLFVGENYVLSVRNRCQQNFLGVRARCEHEPHLLKHGSAFVFYALIDAVVDRYFPVVEALEEELELVEEQIFASGSERANIQRLYQLKRKIMMVKHAVTPLMEATSKLYGGRVPPICANTQEYFRDVYDHLYRINTTIETIRDTISTAIQVNLSMVAIDESEVNKRLAAWAAIFAAATAFAGIWGMNFKAMPELEWRYGYPFALAVMGSVCGYLYYRFKKTGWL</sequence>
<comment type="catalytic activity">
    <reaction evidence="10">
        <text>Mg(2+)(in) = Mg(2+)(out)</text>
        <dbReference type="Rhea" id="RHEA:29827"/>
        <dbReference type="ChEBI" id="CHEBI:18420"/>
    </reaction>
</comment>
<reference evidence="13" key="2">
    <citation type="submission" date="2020-09" db="EMBL/GenBank/DDBJ databases">
        <authorList>
            <person name="Sun Q."/>
            <person name="Zhou Y."/>
        </authorList>
    </citation>
    <scope>NUCLEOTIDE SEQUENCE</scope>
    <source>
        <strain evidence="13">CGMCC 1.10998</strain>
    </source>
</reference>
<evidence type="ECO:0000256" key="10">
    <source>
        <dbReference type="ARBA" id="ARBA00034269"/>
    </source>
</evidence>
<dbReference type="GO" id="GO:0000287">
    <property type="term" value="F:magnesium ion binding"/>
    <property type="evidence" value="ECO:0007669"/>
    <property type="project" value="TreeGrafter"/>
</dbReference>
<organism evidence="13 14">
    <name type="scientific">Undibacterium terreum</name>
    <dbReference type="NCBI Taxonomy" id="1224302"/>
    <lineage>
        <taxon>Bacteria</taxon>
        <taxon>Pseudomonadati</taxon>
        <taxon>Pseudomonadota</taxon>
        <taxon>Betaproteobacteria</taxon>
        <taxon>Burkholderiales</taxon>
        <taxon>Oxalobacteraceae</taxon>
        <taxon>Undibacterium</taxon>
    </lineage>
</organism>
<dbReference type="InterPro" id="IPR045863">
    <property type="entry name" value="CorA_TM1_TM2"/>
</dbReference>
<comment type="subcellular location">
    <subcellularLocation>
        <location evidence="1">Cell membrane</location>
        <topology evidence="1">Multi-pass membrane protein</topology>
    </subcellularLocation>
    <subcellularLocation>
        <location evidence="12">Membrane</location>
        <topology evidence="12">Multi-pass membrane protein</topology>
    </subcellularLocation>
</comment>
<feature type="transmembrane region" description="Helical" evidence="12">
    <location>
        <begin position="308"/>
        <end position="326"/>
    </location>
</feature>
<dbReference type="FunFam" id="1.20.58.340:FF:000004">
    <property type="entry name" value="Magnesium transport protein CorA"/>
    <property type="match status" value="1"/>
</dbReference>
<dbReference type="InterPro" id="IPR045861">
    <property type="entry name" value="CorA_cytoplasmic_dom"/>
</dbReference>
<dbReference type="GO" id="GO:0015087">
    <property type="term" value="F:cobalt ion transmembrane transporter activity"/>
    <property type="evidence" value="ECO:0007669"/>
    <property type="project" value="UniProtKB-UniRule"/>
</dbReference>
<dbReference type="Pfam" id="PF01544">
    <property type="entry name" value="CorA"/>
    <property type="match status" value="1"/>
</dbReference>
<comment type="similarity">
    <text evidence="2 12">Belongs to the CorA metal ion transporter (MIT) (TC 1.A.35) family.</text>
</comment>
<evidence type="ECO:0000256" key="5">
    <source>
        <dbReference type="ARBA" id="ARBA00022692"/>
    </source>
</evidence>
<dbReference type="EMBL" id="BMED01000006">
    <property type="protein sequence ID" value="GGC94077.1"/>
    <property type="molecule type" value="Genomic_DNA"/>
</dbReference>
<dbReference type="SUPFAM" id="SSF144083">
    <property type="entry name" value="Magnesium transport protein CorA, transmembrane region"/>
    <property type="match status" value="1"/>
</dbReference>
<keyword evidence="9 12" id="KW-0472">Membrane</keyword>
<reference evidence="13" key="1">
    <citation type="journal article" date="2014" name="Int. J. Syst. Evol. Microbiol.">
        <title>Complete genome sequence of Corynebacterium casei LMG S-19264T (=DSM 44701T), isolated from a smear-ripened cheese.</title>
        <authorList>
            <consortium name="US DOE Joint Genome Institute (JGI-PGF)"/>
            <person name="Walter F."/>
            <person name="Albersmeier A."/>
            <person name="Kalinowski J."/>
            <person name="Ruckert C."/>
        </authorList>
    </citation>
    <scope>NUCLEOTIDE SEQUENCE</scope>
    <source>
        <strain evidence="13">CGMCC 1.10998</strain>
    </source>
</reference>
<accession>A0A916XRW4</accession>
<keyword evidence="3 12" id="KW-0813">Transport</keyword>
<dbReference type="Gene3D" id="3.30.460.20">
    <property type="entry name" value="CorA soluble domain-like"/>
    <property type="match status" value="1"/>
</dbReference>
<keyword evidence="8 12" id="KW-0406">Ion transport</keyword>
<evidence type="ECO:0000313" key="14">
    <source>
        <dbReference type="Proteomes" id="UP000637423"/>
    </source>
</evidence>
<proteinExistence type="inferred from homology"/>
<evidence type="ECO:0000256" key="12">
    <source>
        <dbReference type="RuleBase" id="RU362010"/>
    </source>
</evidence>
<name>A0A916XRW4_9BURK</name>
<evidence type="ECO:0000313" key="13">
    <source>
        <dbReference type="EMBL" id="GGC94077.1"/>
    </source>
</evidence>
<evidence type="ECO:0000256" key="11">
    <source>
        <dbReference type="ARBA" id="ARBA00045497"/>
    </source>
</evidence>
<dbReference type="GO" id="GO:0005886">
    <property type="term" value="C:plasma membrane"/>
    <property type="evidence" value="ECO:0007669"/>
    <property type="project" value="UniProtKB-SubCell"/>
</dbReference>
<dbReference type="GO" id="GO:0015095">
    <property type="term" value="F:magnesium ion transmembrane transporter activity"/>
    <property type="evidence" value="ECO:0007669"/>
    <property type="project" value="UniProtKB-UniRule"/>
</dbReference>
<dbReference type="Gene3D" id="1.20.58.340">
    <property type="entry name" value="Magnesium transport protein CorA, transmembrane region"/>
    <property type="match status" value="2"/>
</dbReference>
<keyword evidence="14" id="KW-1185">Reference proteome</keyword>
<dbReference type="NCBIfam" id="TIGR00383">
    <property type="entry name" value="corA"/>
    <property type="match status" value="1"/>
</dbReference>
<protein>
    <recommendedName>
        <fullName evidence="12">Magnesium transport protein CorA</fullName>
    </recommendedName>
</protein>
<evidence type="ECO:0000256" key="6">
    <source>
        <dbReference type="ARBA" id="ARBA00022842"/>
    </source>
</evidence>
<keyword evidence="7 12" id="KW-1133">Transmembrane helix</keyword>
<evidence type="ECO:0000256" key="2">
    <source>
        <dbReference type="ARBA" id="ARBA00009765"/>
    </source>
</evidence>
<comment type="caution">
    <text evidence="13">The sequence shown here is derived from an EMBL/GenBank/DDBJ whole genome shotgun (WGS) entry which is preliminary data.</text>
</comment>